<comment type="caution">
    <text evidence="1">The sequence shown here is derived from an EMBL/GenBank/DDBJ whole genome shotgun (WGS) entry which is preliminary data.</text>
</comment>
<protein>
    <submittedName>
        <fullName evidence="1">Uncharacterized protein</fullName>
    </submittedName>
</protein>
<dbReference type="AlphaFoldDB" id="A0A9P5UDE3"/>
<dbReference type="EMBL" id="JADNRY010000014">
    <property type="protein sequence ID" value="KAF9074148.1"/>
    <property type="molecule type" value="Genomic_DNA"/>
</dbReference>
<accession>A0A9P5UDE3</accession>
<name>A0A9P5UDE3_9AGAR</name>
<reference evidence="1" key="1">
    <citation type="submission" date="2020-11" db="EMBL/GenBank/DDBJ databases">
        <authorList>
            <consortium name="DOE Joint Genome Institute"/>
            <person name="Ahrendt S."/>
            <person name="Riley R."/>
            <person name="Andreopoulos W."/>
            <person name="Labutti K."/>
            <person name="Pangilinan J."/>
            <person name="Ruiz-Duenas F.J."/>
            <person name="Barrasa J.M."/>
            <person name="Sanchez-Garcia M."/>
            <person name="Camarero S."/>
            <person name="Miyauchi S."/>
            <person name="Serrano A."/>
            <person name="Linde D."/>
            <person name="Babiker R."/>
            <person name="Drula E."/>
            <person name="Ayuso-Fernandez I."/>
            <person name="Pacheco R."/>
            <person name="Padilla G."/>
            <person name="Ferreira P."/>
            <person name="Barriuso J."/>
            <person name="Kellner H."/>
            <person name="Castanera R."/>
            <person name="Alfaro M."/>
            <person name="Ramirez L."/>
            <person name="Pisabarro A.G."/>
            <person name="Kuo A."/>
            <person name="Tritt A."/>
            <person name="Lipzen A."/>
            <person name="He G."/>
            <person name="Yan M."/>
            <person name="Ng V."/>
            <person name="Cullen D."/>
            <person name="Martin F."/>
            <person name="Rosso M.-N."/>
            <person name="Henrissat B."/>
            <person name="Hibbett D."/>
            <person name="Martinez A.T."/>
            <person name="Grigoriev I.V."/>
        </authorList>
    </citation>
    <scope>NUCLEOTIDE SEQUENCE</scope>
    <source>
        <strain evidence="1">AH 40177</strain>
    </source>
</reference>
<dbReference type="InterPro" id="IPR036770">
    <property type="entry name" value="Ankyrin_rpt-contain_sf"/>
</dbReference>
<organism evidence="1 2">
    <name type="scientific">Rhodocollybia butyracea</name>
    <dbReference type="NCBI Taxonomy" id="206335"/>
    <lineage>
        <taxon>Eukaryota</taxon>
        <taxon>Fungi</taxon>
        <taxon>Dikarya</taxon>
        <taxon>Basidiomycota</taxon>
        <taxon>Agaricomycotina</taxon>
        <taxon>Agaricomycetes</taxon>
        <taxon>Agaricomycetidae</taxon>
        <taxon>Agaricales</taxon>
        <taxon>Marasmiineae</taxon>
        <taxon>Omphalotaceae</taxon>
        <taxon>Rhodocollybia</taxon>
    </lineage>
</organism>
<gene>
    <name evidence="1" type="ORF">BDP27DRAFT_1444420</name>
</gene>
<proteinExistence type="predicted"/>
<keyword evidence="2" id="KW-1185">Reference proteome</keyword>
<evidence type="ECO:0000313" key="2">
    <source>
        <dbReference type="Proteomes" id="UP000772434"/>
    </source>
</evidence>
<sequence>MASRPAHTLERQSCDASLELALGARVCDGSLFTEEYRHSSPNVECMLEMKTNSATAYLPLIVVPSSSFSPYPSPPYTASSSASSPRTTVKLQNIFNRPVELLTNLLRVLLTHGAGPNHQNCYGGTALIPAFMRSYVTGIDVLIGLDADLDITKAGTITPRKVRAMCGP</sequence>
<dbReference type="OrthoDB" id="194358at2759"/>
<dbReference type="Proteomes" id="UP000772434">
    <property type="component" value="Unassembled WGS sequence"/>
</dbReference>
<dbReference type="SUPFAM" id="SSF48403">
    <property type="entry name" value="Ankyrin repeat"/>
    <property type="match status" value="1"/>
</dbReference>
<dbReference type="Gene3D" id="1.25.40.20">
    <property type="entry name" value="Ankyrin repeat-containing domain"/>
    <property type="match status" value="1"/>
</dbReference>
<evidence type="ECO:0000313" key="1">
    <source>
        <dbReference type="EMBL" id="KAF9074148.1"/>
    </source>
</evidence>